<keyword evidence="2" id="KW-0732">Signal</keyword>
<feature type="compositionally biased region" description="Acidic residues" evidence="1">
    <location>
        <begin position="181"/>
        <end position="190"/>
    </location>
</feature>
<keyword evidence="4" id="KW-1185">Reference proteome</keyword>
<evidence type="ECO:0000313" key="4">
    <source>
        <dbReference type="Proteomes" id="UP000257317"/>
    </source>
</evidence>
<evidence type="ECO:0000313" key="3">
    <source>
        <dbReference type="EMBL" id="GBG04260.1"/>
    </source>
</evidence>
<organism evidence="3 4">
    <name type="scientific">Lactobacillus rodentium</name>
    <dbReference type="NCBI Taxonomy" id="947835"/>
    <lineage>
        <taxon>Bacteria</taxon>
        <taxon>Bacillati</taxon>
        <taxon>Bacillota</taxon>
        <taxon>Bacilli</taxon>
        <taxon>Lactobacillales</taxon>
        <taxon>Lactobacillaceae</taxon>
        <taxon>Lactobacillus</taxon>
    </lineage>
</organism>
<proteinExistence type="predicted"/>
<comment type="caution">
    <text evidence="3">The sequence shown here is derived from an EMBL/GenBank/DDBJ whole genome shotgun (WGS) entry which is preliminary data.</text>
</comment>
<protein>
    <recommendedName>
        <fullName evidence="5">Lipoprotein</fullName>
    </recommendedName>
</protein>
<evidence type="ECO:0008006" key="5">
    <source>
        <dbReference type="Google" id="ProtNLM"/>
    </source>
</evidence>
<dbReference type="PROSITE" id="PS51257">
    <property type="entry name" value="PROKAR_LIPOPROTEIN"/>
    <property type="match status" value="1"/>
</dbReference>
<gene>
    <name evidence="3" type="ORF">LrDSM24759_01740</name>
</gene>
<dbReference type="EMBL" id="BFBY01000001">
    <property type="protein sequence ID" value="GBG04260.1"/>
    <property type="molecule type" value="Genomic_DNA"/>
</dbReference>
<evidence type="ECO:0000256" key="2">
    <source>
        <dbReference type="SAM" id="SignalP"/>
    </source>
</evidence>
<dbReference type="RefSeq" id="WP_117117530.1">
    <property type="nucleotide sequence ID" value="NZ_BFBY01000001.1"/>
</dbReference>
<dbReference type="OrthoDB" id="2249663at2"/>
<dbReference type="AlphaFoldDB" id="A0A2Z6TDS4"/>
<dbReference type="Proteomes" id="UP000257317">
    <property type="component" value="Unassembled WGS sequence"/>
</dbReference>
<feature type="signal peptide" evidence="2">
    <location>
        <begin position="1"/>
        <end position="22"/>
    </location>
</feature>
<accession>A0A2Z6TDS4</accession>
<sequence length="308" mass="34043">MKKSKVFLAGILGLLTCFLVVACGAKKEQAKPYTAYRGLKVYPVTITSIKSKEGDLLLKAKTKAPDGAKVLVKPESGSDYSLNNNIASSDDSDGYTYARVENKKVNFKIGDLFSLVKETKDLNVAGTKMKFKAFAVTGYDEKFNQETMTATLRKAVTKAKIKTTTFKVNKKLAKYYTDLDKDDDSDDSDSDDKSSSDSDLDLTDDDYKELASDIQTAIKNDTPVTYDKSKKTILINTDQSASDSGMRQIIHEAADGDTDDWNELTEHLTTISDSLDDVSITIVNPDNKNRELFTVKGGKVSYDFINKK</sequence>
<evidence type="ECO:0000256" key="1">
    <source>
        <dbReference type="SAM" id="MobiDB-lite"/>
    </source>
</evidence>
<feature type="chain" id="PRO_5038967339" description="Lipoprotein" evidence="2">
    <location>
        <begin position="23"/>
        <end position="308"/>
    </location>
</feature>
<name>A0A2Z6TDS4_9LACO</name>
<reference evidence="4" key="1">
    <citation type="submission" date="2018-03" db="EMBL/GenBank/DDBJ databases">
        <title>New taxa in the Lactobacillus gasseri group.</title>
        <authorList>
            <person name="Tanizawa Y."/>
            <person name="Tohno M."/>
            <person name="Endo A."/>
            <person name="Arita M."/>
        </authorList>
    </citation>
    <scope>NUCLEOTIDE SEQUENCE [LARGE SCALE GENOMIC DNA]</scope>
    <source>
        <strain evidence="4">DSM 24759</strain>
    </source>
</reference>
<feature type="region of interest" description="Disordered" evidence="1">
    <location>
        <begin position="181"/>
        <end position="203"/>
    </location>
</feature>